<proteinExistence type="predicted"/>
<dbReference type="OrthoDB" id="9451547at2759"/>
<keyword evidence="2" id="KW-1185">Reference proteome</keyword>
<accession>A0A6A5YCP7</accession>
<name>A0A6A5YCP7_9PEZI</name>
<evidence type="ECO:0000313" key="1">
    <source>
        <dbReference type="EMBL" id="KAF2089449.1"/>
    </source>
</evidence>
<evidence type="ECO:0000313" key="2">
    <source>
        <dbReference type="Proteomes" id="UP000799776"/>
    </source>
</evidence>
<protein>
    <submittedName>
        <fullName evidence="1">Uncharacterized protein</fullName>
    </submittedName>
</protein>
<reference evidence="1" key="1">
    <citation type="journal article" date="2020" name="Stud. Mycol.">
        <title>101 Dothideomycetes genomes: a test case for predicting lifestyles and emergence of pathogens.</title>
        <authorList>
            <person name="Haridas S."/>
            <person name="Albert R."/>
            <person name="Binder M."/>
            <person name="Bloem J."/>
            <person name="Labutti K."/>
            <person name="Salamov A."/>
            <person name="Andreopoulos B."/>
            <person name="Baker S."/>
            <person name="Barry K."/>
            <person name="Bills G."/>
            <person name="Bluhm B."/>
            <person name="Cannon C."/>
            <person name="Castanera R."/>
            <person name="Culley D."/>
            <person name="Daum C."/>
            <person name="Ezra D."/>
            <person name="Gonzalez J."/>
            <person name="Henrissat B."/>
            <person name="Kuo A."/>
            <person name="Liang C."/>
            <person name="Lipzen A."/>
            <person name="Lutzoni F."/>
            <person name="Magnuson J."/>
            <person name="Mondo S."/>
            <person name="Nolan M."/>
            <person name="Ohm R."/>
            <person name="Pangilinan J."/>
            <person name="Park H.-J."/>
            <person name="Ramirez L."/>
            <person name="Alfaro M."/>
            <person name="Sun H."/>
            <person name="Tritt A."/>
            <person name="Yoshinaga Y."/>
            <person name="Zwiers L.-H."/>
            <person name="Turgeon B."/>
            <person name="Goodwin S."/>
            <person name="Spatafora J."/>
            <person name="Crous P."/>
            <person name="Grigoriev I."/>
        </authorList>
    </citation>
    <scope>NUCLEOTIDE SEQUENCE</scope>
    <source>
        <strain evidence="1">CBS 121410</strain>
    </source>
</reference>
<organism evidence="1 2">
    <name type="scientific">Saccharata proteae CBS 121410</name>
    <dbReference type="NCBI Taxonomy" id="1314787"/>
    <lineage>
        <taxon>Eukaryota</taxon>
        <taxon>Fungi</taxon>
        <taxon>Dikarya</taxon>
        <taxon>Ascomycota</taxon>
        <taxon>Pezizomycotina</taxon>
        <taxon>Dothideomycetes</taxon>
        <taxon>Dothideomycetes incertae sedis</taxon>
        <taxon>Botryosphaeriales</taxon>
        <taxon>Saccharataceae</taxon>
        <taxon>Saccharata</taxon>
    </lineage>
</organism>
<dbReference type="EMBL" id="ML978714">
    <property type="protein sequence ID" value="KAF2089449.1"/>
    <property type="molecule type" value="Genomic_DNA"/>
</dbReference>
<dbReference type="AlphaFoldDB" id="A0A6A5YCP7"/>
<gene>
    <name evidence="1" type="ORF">K490DRAFT_63584</name>
</gene>
<sequence length="138" mass="15583">MVAHSNSTRSSILSANDTRILDVHRRRGWIGSPDERGTMDIIWTCVRSIQRIPNDRDPQPSNLKQHVALVVATATFARIQLLGWGSSFPSRWEEQWWRANCLVIWGLLAVYGTAEGVICWKEGHANLGLDTLGGYKLR</sequence>
<dbReference type="Proteomes" id="UP000799776">
    <property type="component" value="Unassembled WGS sequence"/>
</dbReference>